<dbReference type="Pfam" id="PF20586">
    <property type="entry name" value="DUF6788"/>
    <property type="match status" value="1"/>
</dbReference>
<feature type="compositionally biased region" description="Gly residues" evidence="1">
    <location>
        <begin position="52"/>
        <end position="61"/>
    </location>
</feature>
<evidence type="ECO:0000313" key="3">
    <source>
        <dbReference type="EMBL" id="SDN10787.1"/>
    </source>
</evidence>
<feature type="domain" description="DUF6788" evidence="2">
    <location>
        <begin position="69"/>
        <end position="104"/>
    </location>
</feature>
<gene>
    <name evidence="3" type="ORF">SAMN05192554_11564</name>
</gene>
<dbReference type="EMBL" id="FNIA01000015">
    <property type="protein sequence ID" value="SDN10787.1"/>
    <property type="molecule type" value="Genomic_DNA"/>
</dbReference>
<accession>A0A1G9YPA6</accession>
<evidence type="ECO:0000259" key="2">
    <source>
        <dbReference type="Pfam" id="PF20586"/>
    </source>
</evidence>
<organism evidence="3 4">
    <name type="scientific">Haloarchaeobius iranensis</name>
    <dbReference type="NCBI Taxonomy" id="996166"/>
    <lineage>
        <taxon>Archaea</taxon>
        <taxon>Methanobacteriati</taxon>
        <taxon>Methanobacteriota</taxon>
        <taxon>Stenosarchaea group</taxon>
        <taxon>Halobacteria</taxon>
        <taxon>Halobacteriales</taxon>
        <taxon>Halorubellaceae</taxon>
        <taxon>Haloarchaeobius</taxon>
    </lineage>
</organism>
<dbReference type="Proteomes" id="UP000199370">
    <property type="component" value="Unassembled WGS sequence"/>
</dbReference>
<protein>
    <recommendedName>
        <fullName evidence="2">DUF6788 domain-containing protein</fullName>
    </recommendedName>
</protein>
<proteinExistence type="predicted"/>
<evidence type="ECO:0000256" key="1">
    <source>
        <dbReference type="SAM" id="MobiDB-lite"/>
    </source>
</evidence>
<dbReference type="RefSeq" id="WP_089734650.1">
    <property type="nucleotide sequence ID" value="NZ_FNIA01000015.1"/>
</dbReference>
<keyword evidence="4" id="KW-1185">Reference proteome</keyword>
<dbReference type="InterPro" id="IPR046738">
    <property type="entry name" value="DUF6788"/>
</dbReference>
<reference evidence="3 4" key="1">
    <citation type="submission" date="2016-10" db="EMBL/GenBank/DDBJ databases">
        <authorList>
            <person name="de Groot N.N."/>
        </authorList>
    </citation>
    <scope>NUCLEOTIDE SEQUENCE [LARGE SCALE GENOMIC DNA]</scope>
    <source>
        <strain evidence="4">EB21,IBRC-M 10013,KCTC 4048</strain>
    </source>
</reference>
<dbReference type="AlphaFoldDB" id="A0A1G9YPA6"/>
<feature type="region of interest" description="Disordered" evidence="1">
    <location>
        <begin position="42"/>
        <end position="75"/>
    </location>
</feature>
<name>A0A1G9YPA6_9EURY</name>
<dbReference type="OrthoDB" id="204292at2157"/>
<sequence>MSDDPPTPPVAIPDDLCETLEDCTPTQLREAAKYAEKLAELRERDERLDAGDGSGAAGPGSDGRPAAVPTKASITTKTINENQYYYWQWREGDEIHSKYHGPVHGGE</sequence>
<evidence type="ECO:0000313" key="4">
    <source>
        <dbReference type="Proteomes" id="UP000199370"/>
    </source>
</evidence>